<comment type="caution">
    <text evidence="1">The sequence shown here is derived from an EMBL/GenBank/DDBJ whole genome shotgun (WGS) entry which is preliminary data.</text>
</comment>
<sequence length="283" mass="32525">MQNIGLMRNEMDEDLENLMKKCNSIEEIHTHSKNELQLKDGLINSLQEPINLMKEIEDLLNIDDRTKKDIKNKPIRSDELDFSQVHSLPDPIPVTDKTSYKQFSDVYDTIQYVCGDSFEALANSRTEMENIEQSGFDNGNENSEYDDDGEIFKKVKVNDGLCEKVPEDGGNESDKITKAYKEETKNKRRLVREKYYEEFFTEFWKEQAICQLNVGMTTSYNISERLQPLRIPDPKAYSGSGTDLRSRTASEVRISTKILKAVPLPNISHSIIPAMSRPPDDQE</sequence>
<evidence type="ECO:0000313" key="1">
    <source>
        <dbReference type="EMBL" id="RIA90170.1"/>
    </source>
</evidence>
<dbReference type="OrthoDB" id="2368716at2759"/>
<reference evidence="1 2" key="1">
    <citation type="submission" date="2018-06" db="EMBL/GenBank/DDBJ databases">
        <title>Comparative genomics reveals the genomic features of Rhizophagus irregularis, R. cerebriforme, R. diaphanum and Gigaspora rosea, and their symbiotic lifestyle signature.</title>
        <authorList>
            <person name="Morin E."/>
            <person name="San Clemente H."/>
            <person name="Chen E.C.H."/>
            <person name="De La Providencia I."/>
            <person name="Hainaut M."/>
            <person name="Kuo A."/>
            <person name="Kohler A."/>
            <person name="Murat C."/>
            <person name="Tang N."/>
            <person name="Roy S."/>
            <person name="Loubradou J."/>
            <person name="Henrissat B."/>
            <person name="Grigoriev I.V."/>
            <person name="Corradi N."/>
            <person name="Roux C."/>
            <person name="Martin F.M."/>
        </authorList>
    </citation>
    <scope>NUCLEOTIDE SEQUENCE [LARGE SCALE GENOMIC DNA]</scope>
    <source>
        <strain evidence="1 2">DAOM 227022</strain>
    </source>
</reference>
<accession>A0A397SVE0</accession>
<dbReference type="STRING" id="658196.A0A397SVE0"/>
<organism evidence="1 2">
    <name type="scientific">Glomus cerebriforme</name>
    <dbReference type="NCBI Taxonomy" id="658196"/>
    <lineage>
        <taxon>Eukaryota</taxon>
        <taxon>Fungi</taxon>
        <taxon>Fungi incertae sedis</taxon>
        <taxon>Mucoromycota</taxon>
        <taxon>Glomeromycotina</taxon>
        <taxon>Glomeromycetes</taxon>
        <taxon>Glomerales</taxon>
        <taxon>Glomeraceae</taxon>
        <taxon>Glomus</taxon>
    </lineage>
</organism>
<evidence type="ECO:0000313" key="2">
    <source>
        <dbReference type="Proteomes" id="UP000265703"/>
    </source>
</evidence>
<proteinExistence type="predicted"/>
<dbReference type="Proteomes" id="UP000265703">
    <property type="component" value="Unassembled WGS sequence"/>
</dbReference>
<keyword evidence="2" id="KW-1185">Reference proteome</keyword>
<dbReference type="AlphaFoldDB" id="A0A397SVE0"/>
<dbReference type="EMBL" id="QKYT01000188">
    <property type="protein sequence ID" value="RIA90170.1"/>
    <property type="molecule type" value="Genomic_DNA"/>
</dbReference>
<name>A0A397SVE0_9GLOM</name>
<protein>
    <submittedName>
        <fullName evidence="1">Uncharacterized protein</fullName>
    </submittedName>
</protein>
<gene>
    <name evidence="1" type="ORF">C1645_823666</name>
</gene>